<evidence type="ECO:0000259" key="2">
    <source>
        <dbReference type="Pfam" id="PF18962"/>
    </source>
</evidence>
<accession>A0A1F7F9R1</accession>
<comment type="caution">
    <text evidence="3">The sequence shown here is derived from an EMBL/GenBank/DDBJ whole genome shotgun (WGS) entry which is preliminary data.</text>
</comment>
<sequence length="568" mass="62558">MTHRTVFPVLRSCCVAALFIFAGASGQTVQPSAWVPVNLGAKIANAPLTTLDQQILALIDSFQYQIDSSLNLTNRFVQKYLPQLQHNVIYLYKEYNLDHARSAYSSSDFTAQACISALSSDESYYISRLKAGQSAFSIPGRLMAKVFWLDSYNMLGKYDLVTSRSSYYTPLIISHQDDPDTALKATPYSLVRNLKVGYQFDDTKYEAKLKAMLMDLAQDIPLNPLRIYQTGFSFGAQQCLRIGWRYQDWFAAMVPAHNDINPTNHASIFGNLANLINLPCRLMHGSGDSYYTDSTYRFMLANGCPVEQIITTTGPSAGHDATIPFRDSLVLLTAFCDSHTLNPFPKVIKHNAELLSYTRSFWVNARVMNSGGVINTNYGVSVNGNTITIDTANSNVTAFDFSLSDSLLDMGQPVIVVKGADTLYNAMPLARISVTLKAGGQQTGSMYRPMWEILDSISLAVHGIKSKYYTVDIEDPGHGVAAAGAQKGMTLSATPNPFNPAVTISVAEVEGVVQMRIYDISGRMVKDLTTRMFNGHATWDASSQPSGIYIVKARVGKQARTKTITLIK</sequence>
<dbReference type="SUPFAM" id="SSF53474">
    <property type="entry name" value="alpha/beta-Hydrolases"/>
    <property type="match status" value="1"/>
</dbReference>
<feature type="chain" id="PRO_5009528515" description="Secretion system C-terminal sorting domain-containing protein" evidence="1">
    <location>
        <begin position="25"/>
        <end position="568"/>
    </location>
</feature>
<evidence type="ECO:0000313" key="4">
    <source>
        <dbReference type="Proteomes" id="UP000179243"/>
    </source>
</evidence>
<dbReference type="AlphaFoldDB" id="A0A1F7F9R1"/>
<evidence type="ECO:0000256" key="1">
    <source>
        <dbReference type="SAM" id="SignalP"/>
    </source>
</evidence>
<dbReference type="Gene3D" id="3.40.50.1820">
    <property type="entry name" value="alpha/beta hydrolase"/>
    <property type="match status" value="1"/>
</dbReference>
<organism evidence="3 4">
    <name type="scientific">Candidatus Raymondbacteria bacterium RIFOXYD12_FULL_49_13</name>
    <dbReference type="NCBI Taxonomy" id="1817890"/>
    <lineage>
        <taxon>Bacteria</taxon>
        <taxon>Raymondiibacteriota</taxon>
    </lineage>
</organism>
<protein>
    <recommendedName>
        <fullName evidence="2">Secretion system C-terminal sorting domain-containing protein</fullName>
    </recommendedName>
</protein>
<dbReference type="NCBIfam" id="TIGR04183">
    <property type="entry name" value="Por_Secre_tail"/>
    <property type="match status" value="1"/>
</dbReference>
<dbReference type="Proteomes" id="UP000179243">
    <property type="component" value="Unassembled WGS sequence"/>
</dbReference>
<dbReference type="InterPro" id="IPR026444">
    <property type="entry name" value="Secre_tail"/>
</dbReference>
<name>A0A1F7F9R1_UNCRA</name>
<keyword evidence="1" id="KW-0732">Signal</keyword>
<proteinExistence type="predicted"/>
<dbReference type="EMBL" id="MFYX01000091">
    <property type="protein sequence ID" value="OGK03328.1"/>
    <property type="molecule type" value="Genomic_DNA"/>
</dbReference>
<feature type="domain" description="Secretion system C-terminal sorting" evidence="2">
    <location>
        <begin position="495"/>
        <end position="564"/>
    </location>
</feature>
<reference evidence="3 4" key="1">
    <citation type="journal article" date="2016" name="Nat. Commun.">
        <title>Thousands of microbial genomes shed light on interconnected biogeochemical processes in an aquifer system.</title>
        <authorList>
            <person name="Anantharaman K."/>
            <person name="Brown C.T."/>
            <person name="Hug L.A."/>
            <person name="Sharon I."/>
            <person name="Castelle C.J."/>
            <person name="Probst A.J."/>
            <person name="Thomas B.C."/>
            <person name="Singh A."/>
            <person name="Wilkins M.J."/>
            <person name="Karaoz U."/>
            <person name="Brodie E.L."/>
            <person name="Williams K.H."/>
            <person name="Hubbard S.S."/>
            <person name="Banfield J.F."/>
        </authorList>
    </citation>
    <scope>NUCLEOTIDE SEQUENCE [LARGE SCALE GENOMIC DNA]</scope>
</reference>
<dbReference type="Pfam" id="PF18962">
    <property type="entry name" value="Por_Secre_tail"/>
    <property type="match status" value="1"/>
</dbReference>
<dbReference type="InterPro" id="IPR029058">
    <property type="entry name" value="AB_hydrolase_fold"/>
</dbReference>
<gene>
    <name evidence="3" type="ORF">A2519_15255</name>
</gene>
<evidence type="ECO:0000313" key="3">
    <source>
        <dbReference type="EMBL" id="OGK03328.1"/>
    </source>
</evidence>
<feature type="signal peptide" evidence="1">
    <location>
        <begin position="1"/>
        <end position="24"/>
    </location>
</feature>